<keyword evidence="2" id="KW-1185">Reference proteome</keyword>
<organism evidence="1 2">
    <name type="scientific">Durusdinium trenchii</name>
    <dbReference type="NCBI Taxonomy" id="1381693"/>
    <lineage>
        <taxon>Eukaryota</taxon>
        <taxon>Sar</taxon>
        <taxon>Alveolata</taxon>
        <taxon>Dinophyceae</taxon>
        <taxon>Suessiales</taxon>
        <taxon>Symbiodiniaceae</taxon>
        <taxon>Durusdinium</taxon>
    </lineage>
</organism>
<sequence>QCRQSWCPMFESMHGPGLSKKHVLWSERTEKENKSVSMHRVYVSTLFVVTLLAHFSRKPGKSTAVAGDEAKAGLQEFIAWLAPSLQCAINFDLGEHHPTYQLEVDDGQASLADLCKSNGYKAKMPGGSSTIPMKARGWLPLSAVLAFLMQRPQLKWLAAQLLDGVARKADTSIPFLKLPQECLEVSFESRRLRDPMLRARALQLCRARFGKGKTGAKNRVDKGASAATKARRRADAAAAKAIVTCRDKAQERSQYLVAA</sequence>
<feature type="non-terminal residue" evidence="1">
    <location>
        <position position="1"/>
    </location>
</feature>
<comment type="caution">
    <text evidence="1">The sequence shown here is derived from an EMBL/GenBank/DDBJ whole genome shotgun (WGS) entry which is preliminary data.</text>
</comment>
<proteinExistence type="predicted"/>
<evidence type="ECO:0000313" key="1">
    <source>
        <dbReference type="EMBL" id="CAK9054204.1"/>
    </source>
</evidence>
<dbReference type="EMBL" id="CAXAMM010023780">
    <property type="protein sequence ID" value="CAK9054204.1"/>
    <property type="molecule type" value="Genomic_DNA"/>
</dbReference>
<evidence type="ECO:0000313" key="2">
    <source>
        <dbReference type="Proteomes" id="UP001642464"/>
    </source>
</evidence>
<feature type="non-terminal residue" evidence="1">
    <location>
        <position position="259"/>
    </location>
</feature>
<dbReference type="Proteomes" id="UP001642464">
    <property type="component" value="Unassembled WGS sequence"/>
</dbReference>
<accession>A0ABP0MW03</accession>
<protein>
    <submittedName>
        <fullName evidence="1">Meiotically up-regulated gene 158 protein</fullName>
    </submittedName>
</protein>
<reference evidence="1 2" key="1">
    <citation type="submission" date="2024-02" db="EMBL/GenBank/DDBJ databases">
        <authorList>
            <person name="Chen Y."/>
            <person name="Shah S."/>
            <person name="Dougan E. K."/>
            <person name="Thang M."/>
            <person name="Chan C."/>
        </authorList>
    </citation>
    <scope>NUCLEOTIDE SEQUENCE [LARGE SCALE GENOMIC DNA]</scope>
</reference>
<gene>
    <name evidence="1" type="ORF">SCF082_LOCUS29452</name>
</gene>
<name>A0ABP0MW03_9DINO</name>